<proteinExistence type="predicted"/>
<dbReference type="InterPro" id="IPR036412">
    <property type="entry name" value="HAD-like_sf"/>
</dbReference>
<keyword evidence="3" id="KW-1185">Reference proteome</keyword>
<dbReference type="Gene3D" id="3.40.50.1000">
    <property type="entry name" value="HAD superfamily/HAD-like"/>
    <property type="match status" value="1"/>
</dbReference>
<dbReference type="Proteomes" id="UP000290876">
    <property type="component" value="Chromosome"/>
</dbReference>
<protein>
    <submittedName>
        <fullName evidence="2">COF family HAD hydrolase protein</fullName>
        <ecNumber evidence="2">3.1.3.-</ecNumber>
    </submittedName>
</protein>
<evidence type="ECO:0000313" key="2">
    <source>
        <dbReference type="EMBL" id="VEU78288.1"/>
    </source>
</evidence>
<dbReference type="Pfam" id="PF08282">
    <property type="entry name" value="Hydrolase_3"/>
    <property type="match status" value="1"/>
</dbReference>
<sequence>MNKLIQKPKIIFIDLDGTTLDKRENGEVSISQENIDAVKECTKQGIEVVVSTGRGDVHFTWELSKKMGLTKNIIFWNGSKVVKNNETIFARAIAPTTIQKMFDLAAKNGITTIINSNYKQKSYSTCLFYKAGILFRGASAKKYKDFKNDEDVFKLIFWHIRGAKLKKFYEALLANFSNEVTVSYAGVKNNYLEVTAIGCSKGEAEEFYAKASNIEIKDCMHIGDSMNDHTTCGVVGNVVALANSVPKYKEDADTISPYPCNTGGLAKTLKSLVLD</sequence>
<gene>
    <name evidence="2" type="primary">ywpJ</name>
    <name evidence="2" type="ORF">NCTC10184_00528</name>
</gene>
<dbReference type="PANTHER" id="PTHR10000:SF8">
    <property type="entry name" value="HAD SUPERFAMILY HYDROLASE-LIKE, TYPE 3"/>
    <property type="match status" value="1"/>
</dbReference>
<dbReference type="GO" id="GO:0005829">
    <property type="term" value="C:cytosol"/>
    <property type="evidence" value="ECO:0007669"/>
    <property type="project" value="TreeGrafter"/>
</dbReference>
<keyword evidence="2" id="KW-0378">Hydrolase</keyword>
<dbReference type="PANTHER" id="PTHR10000">
    <property type="entry name" value="PHOSPHOSERINE PHOSPHATASE"/>
    <property type="match status" value="1"/>
</dbReference>
<dbReference type="NCBIfam" id="TIGR01484">
    <property type="entry name" value="HAD-SF-IIB"/>
    <property type="match status" value="1"/>
</dbReference>
<evidence type="ECO:0000256" key="1">
    <source>
        <dbReference type="ARBA" id="ARBA00001946"/>
    </source>
</evidence>
<dbReference type="EC" id="3.1.3.-" evidence="2"/>
<dbReference type="KEGG" id="mcob:NCTC10184_00528"/>
<dbReference type="GO" id="GO:0016791">
    <property type="term" value="F:phosphatase activity"/>
    <property type="evidence" value="ECO:0007669"/>
    <property type="project" value="TreeGrafter"/>
</dbReference>
<dbReference type="SUPFAM" id="SSF56784">
    <property type="entry name" value="HAD-like"/>
    <property type="match status" value="1"/>
</dbReference>
<dbReference type="OrthoDB" id="400219at2"/>
<organism evidence="2 3">
    <name type="scientific">Mycoplasmopsis columbinasalis</name>
    <dbReference type="NCBI Taxonomy" id="114880"/>
    <lineage>
        <taxon>Bacteria</taxon>
        <taxon>Bacillati</taxon>
        <taxon>Mycoplasmatota</taxon>
        <taxon>Mycoplasmoidales</taxon>
        <taxon>Metamycoplasmataceae</taxon>
        <taxon>Mycoplasmopsis</taxon>
    </lineage>
</organism>
<comment type="cofactor">
    <cofactor evidence="1">
        <name>Mg(2+)</name>
        <dbReference type="ChEBI" id="CHEBI:18420"/>
    </cofactor>
</comment>
<dbReference type="InterPro" id="IPR023214">
    <property type="entry name" value="HAD_sf"/>
</dbReference>
<dbReference type="InterPro" id="IPR006379">
    <property type="entry name" value="HAD-SF_hydro_IIB"/>
</dbReference>
<dbReference type="Gene3D" id="3.30.1240.10">
    <property type="match status" value="1"/>
</dbReference>
<dbReference type="AlphaFoldDB" id="A0A449BB72"/>
<dbReference type="EMBL" id="LR215043">
    <property type="protein sequence ID" value="VEU78288.1"/>
    <property type="molecule type" value="Genomic_DNA"/>
</dbReference>
<dbReference type="GO" id="GO:0000287">
    <property type="term" value="F:magnesium ion binding"/>
    <property type="evidence" value="ECO:0007669"/>
    <property type="project" value="TreeGrafter"/>
</dbReference>
<name>A0A449BB72_9BACT</name>
<evidence type="ECO:0000313" key="3">
    <source>
        <dbReference type="Proteomes" id="UP000290876"/>
    </source>
</evidence>
<dbReference type="RefSeq" id="WP_129623123.1">
    <property type="nucleotide sequence ID" value="NZ_LR215043.1"/>
</dbReference>
<reference evidence="2 3" key="1">
    <citation type="submission" date="2019-01" db="EMBL/GenBank/DDBJ databases">
        <authorList>
            <consortium name="Pathogen Informatics"/>
        </authorList>
    </citation>
    <scope>NUCLEOTIDE SEQUENCE [LARGE SCALE GENOMIC DNA]</scope>
    <source>
        <strain evidence="2 3">NCTC10184</strain>
    </source>
</reference>
<accession>A0A449BB72</accession>